<evidence type="ECO:0000313" key="2">
    <source>
        <dbReference type="Proteomes" id="UP000677803"/>
    </source>
</evidence>
<dbReference type="OrthoDB" id="20018at2759"/>
<organism evidence="1 2">
    <name type="scientific">Menidia menidia</name>
    <name type="common">Atlantic silverside</name>
    <dbReference type="NCBI Taxonomy" id="238744"/>
    <lineage>
        <taxon>Eukaryota</taxon>
        <taxon>Metazoa</taxon>
        <taxon>Chordata</taxon>
        <taxon>Craniata</taxon>
        <taxon>Vertebrata</taxon>
        <taxon>Euteleostomi</taxon>
        <taxon>Actinopterygii</taxon>
        <taxon>Neopterygii</taxon>
        <taxon>Teleostei</taxon>
        <taxon>Neoteleostei</taxon>
        <taxon>Acanthomorphata</taxon>
        <taxon>Ovalentaria</taxon>
        <taxon>Atherinomorphae</taxon>
        <taxon>Atheriniformes</taxon>
        <taxon>Atherinopsidae</taxon>
        <taxon>Menidiinae</taxon>
        <taxon>Menidia</taxon>
    </lineage>
</organism>
<sequence>MVALTAPYVAGFLGFREAPFLLEALQRLEFSQPSLMPQVCPPNPVNPGNLQLYCVYRENRMSRAFFIMLPFQ</sequence>
<accession>A0A8S4B813</accession>
<keyword evidence="2" id="KW-1185">Reference proteome</keyword>
<comment type="caution">
    <text evidence="1">The sequence shown here is derived from an EMBL/GenBank/DDBJ whole genome shotgun (WGS) entry which is preliminary data.</text>
</comment>
<dbReference type="Gene3D" id="3.30.2170.10">
    <property type="entry name" value="archaeoglobus fulgidus dsm 4304 superfamily"/>
    <property type="match status" value="1"/>
</dbReference>
<dbReference type="Proteomes" id="UP000677803">
    <property type="component" value="Unassembled WGS sequence"/>
</dbReference>
<proteinExistence type="predicted"/>
<dbReference type="GO" id="GO:0004519">
    <property type="term" value="F:endonuclease activity"/>
    <property type="evidence" value="ECO:0007669"/>
    <property type="project" value="InterPro"/>
</dbReference>
<dbReference type="Pfam" id="PF04493">
    <property type="entry name" value="Endonuclease_5"/>
    <property type="match status" value="1"/>
</dbReference>
<protein>
    <submittedName>
        <fullName evidence="1">(Atlantic silverside) hypothetical protein</fullName>
    </submittedName>
</protein>
<dbReference type="GO" id="GO:0006281">
    <property type="term" value="P:DNA repair"/>
    <property type="evidence" value="ECO:0007669"/>
    <property type="project" value="InterPro"/>
</dbReference>
<dbReference type="InterPro" id="IPR007581">
    <property type="entry name" value="Endonuclease-V"/>
</dbReference>
<dbReference type="AlphaFoldDB" id="A0A8S4B813"/>
<evidence type="ECO:0000313" key="1">
    <source>
        <dbReference type="EMBL" id="CAG5945200.1"/>
    </source>
</evidence>
<reference evidence="1" key="1">
    <citation type="submission" date="2021-05" db="EMBL/GenBank/DDBJ databases">
        <authorList>
            <person name="Tigano A."/>
        </authorList>
    </citation>
    <scope>NUCLEOTIDE SEQUENCE</scope>
</reference>
<dbReference type="EMBL" id="CAJRST010017779">
    <property type="protein sequence ID" value="CAG5945200.1"/>
    <property type="molecule type" value="Genomic_DNA"/>
</dbReference>
<name>A0A8S4B813_9TELE</name>
<gene>
    <name evidence="1" type="ORF">MMEN_LOCUS14046</name>
</gene>